<feature type="domain" description="Rho-GAP" evidence="3">
    <location>
        <begin position="62"/>
        <end position="249"/>
    </location>
</feature>
<organism evidence="4 5">
    <name type="scientific">Rhizophagus irregularis</name>
    <dbReference type="NCBI Taxonomy" id="588596"/>
    <lineage>
        <taxon>Eukaryota</taxon>
        <taxon>Fungi</taxon>
        <taxon>Fungi incertae sedis</taxon>
        <taxon>Mucoromycota</taxon>
        <taxon>Glomeromycotina</taxon>
        <taxon>Glomeromycetes</taxon>
        <taxon>Glomerales</taxon>
        <taxon>Glomeraceae</taxon>
        <taxon>Rhizophagus</taxon>
    </lineage>
</organism>
<dbReference type="PROSITE" id="PS50238">
    <property type="entry name" value="RHOGAP"/>
    <property type="match status" value="1"/>
</dbReference>
<feature type="compositionally biased region" description="Gly residues" evidence="2">
    <location>
        <begin position="570"/>
        <end position="579"/>
    </location>
</feature>
<name>A0A916DYB6_9GLOM</name>
<dbReference type="InterPro" id="IPR051025">
    <property type="entry name" value="RhoGAP"/>
</dbReference>
<feature type="compositionally biased region" description="Polar residues" evidence="2">
    <location>
        <begin position="326"/>
        <end position="339"/>
    </location>
</feature>
<evidence type="ECO:0000256" key="1">
    <source>
        <dbReference type="ARBA" id="ARBA00022468"/>
    </source>
</evidence>
<protein>
    <recommendedName>
        <fullName evidence="3">Rho-GAP domain-containing protein</fullName>
    </recommendedName>
</protein>
<dbReference type="VEuPathDB" id="FungiDB:RhiirFUN_001567"/>
<feature type="compositionally biased region" description="Basic and acidic residues" evidence="2">
    <location>
        <begin position="538"/>
        <end position="555"/>
    </location>
</feature>
<feature type="region of interest" description="Disordered" evidence="2">
    <location>
        <begin position="319"/>
        <end position="555"/>
    </location>
</feature>
<feature type="compositionally biased region" description="Basic residues" evidence="2">
    <location>
        <begin position="369"/>
        <end position="378"/>
    </location>
</feature>
<keyword evidence="1" id="KW-0343">GTPase activation</keyword>
<feature type="region of interest" description="Disordered" evidence="2">
    <location>
        <begin position="255"/>
        <end position="284"/>
    </location>
</feature>
<feature type="compositionally biased region" description="Polar residues" evidence="2">
    <location>
        <begin position="255"/>
        <end position="272"/>
    </location>
</feature>
<dbReference type="SMR" id="A0A916DYB6"/>
<dbReference type="OrthoDB" id="3196451at2759"/>
<sequence>MPHHHPSEETSKASLRAWWKQFTAKNAKRENEVKGKGTKGIFGVRLSEGIEYASVPICMAGADGQQYVYGYIPTIVAKCGMYLKEQATTTEGIFRLSGSAKRIKELQTIFDSPPSYGKTLTWVGYSVHDAANILRRYLNHLPDPVIPHQWYEQFRSVHDTCTDVNKRVQLYQKLIAKLPKENQHLLLYILDLLAVFSSKSVQNLMSAKNLASIFQPGILSHPDHDMAPEEYKLSQEVLEFLIDYQNYFLMPGGQENNKTTTISNNREAQGGSTKRDIRYNGNHGINSVGASGSISLKEPHDLNNLPIAHLSLRRSSLSLEHRSKSTDSITMLSDVNNEQDTNEDLKRRQDQQNTTSTTLVRENTTGSLKRSKTLPSKRPKYEGAQKRNDGTQTTPTTGSSNDINKEDKKSKKRQSLVQLVPLITLPKGNNNDRSGKSSQKSRKKSLSISSTSLKRTSRYNKNGTSGNIEPINISSVSSSMKSGPSSPRSLSSPKSLTSPSSLSGKKLVDVMSDEKENASITSSLNSSVIKRRKRGDKKGKNAQETQEGREDNGKERMNFLLELRRKMWFSGGGNGGSGSSGSSIGSRNSMVSVGSVDSSGEEKTLEQLRKGN</sequence>
<dbReference type="Pfam" id="PF00620">
    <property type="entry name" value="RhoGAP"/>
    <property type="match status" value="1"/>
</dbReference>
<feature type="compositionally biased region" description="Low complexity" evidence="2">
    <location>
        <begin position="474"/>
        <end position="505"/>
    </location>
</feature>
<dbReference type="InterPro" id="IPR000198">
    <property type="entry name" value="RhoGAP_dom"/>
</dbReference>
<evidence type="ECO:0000259" key="3">
    <source>
        <dbReference type="PROSITE" id="PS50238"/>
    </source>
</evidence>
<evidence type="ECO:0000256" key="2">
    <source>
        <dbReference type="SAM" id="MobiDB-lite"/>
    </source>
</evidence>
<evidence type="ECO:0000313" key="5">
    <source>
        <dbReference type="Proteomes" id="UP000684084"/>
    </source>
</evidence>
<feature type="compositionally biased region" description="Basic and acidic residues" evidence="2">
    <location>
        <begin position="379"/>
        <end position="389"/>
    </location>
</feature>
<evidence type="ECO:0000313" key="4">
    <source>
        <dbReference type="EMBL" id="CAB5301432.1"/>
    </source>
</evidence>
<feature type="compositionally biased region" description="Polar residues" evidence="2">
    <location>
        <begin position="518"/>
        <end position="528"/>
    </location>
</feature>
<feature type="compositionally biased region" description="Basic and acidic residues" evidence="2">
    <location>
        <begin position="600"/>
        <end position="612"/>
    </location>
</feature>
<dbReference type="Proteomes" id="UP000684084">
    <property type="component" value="Unassembled WGS sequence"/>
</dbReference>
<gene>
    <name evidence="4" type="ORF">CHRIB12_LOCUS880</name>
</gene>
<feature type="compositionally biased region" description="Polar residues" evidence="2">
    <location>
        <begin position="351"/>
        <end position="368"/>
    </location>
</feature>
<dbReference type="GO" id="GO:0005096">
    <property type="term" value="F:GTPase activator activity"/>
    <property type="evidence" value="ECO:0007669"/>
    <property type="project" value="UniProtKB-KW"/>
</dbReference>
<feature type="compositionally biased region" description="Low complexity" evidence="2">
    <location>
        <begin position="580"/>
        <end position="598"/>
    </location>
</feature>
<proteinExistence type="predicted"/>
<dbReference type="AlphaFoldDB" id="A0A916DYB6"/>
<comment type="caution">
    <text evidence="4">The sequence shown here is derived from an EMBL/GenBank/DDBJ whole genome shotgun (WGS) entry which is preliminary data.</text>
</comment>
<accession>A0A916DYB6</accession>
<dbReference type="GO" id="GO:0005938">
    <property type="term" value="C:cell cortex"/>
    <property type="evidence" value="ECO:0007669"/>
    <property type="project" value="TreeGrafter"/>
</dbReference>
<reference evidence="4" key="1">
    <citation type="submission" date="2020-05" db="EMBL/GenBank/DDBJ databases">
        <authorList>
            <person name="Rincon C."/>
            <person name="Sanders R I."/>
            <person name="Robbins C."/>
            <person name="Chaturvedi A."/>
        </authorList>
    </citation>
    <scope>NUCLEOTIDE SEQUENCE</scope>
    <source>
        <strain evidence="4">CHB12</strain>
    </source>
</reference>
<feature type="compositionally biased region" description="Basic and acidic residues" evidence="2">
    <location>
        <begin position="506"/>
        <end position="517"/>
    </location>
</feature>
<dbReference type="SMART" id="SM00324">
    <property type="entry name" value="RhoGAP"/>
    <property type="match status" value="1"/>
</dbReference>
<dbReference type="PANTHER" id="PTHR15228:SF25">
    <property type="entry name" value="F-BAR DOMAIN-CONTAINING PROTEIN"/>
    <property type="match status" value="1"/>
</dbReference>
<dbReference type="GO" id="GO:0007165">
    <property type="term" value="P:signal transduction"/>
    <property type="evidence" value="ECO:0007669"/>
    <property type="project" value="InterPro"/>
</dbReference>
<feature type="region of interest" description="Disordered" evidence="2">
    <location>
        <begin position="570"/>
        <end position="612"/>
    </location>
</feature>
<feature type="compositionally biased region" description="Polar residues" evidence="2">
    <location>
        <begin position="390"/>
        <end position="402"/>
    </location>
</feature>
<dbReference type="EMBL" id="CAGKOT010000001">
    <property type="protein sequence ID" value="CAB5301432.1"/>
    <property type="molecule type" value="Genomic_DNA"/>
</dbReference>
<dbReference type="PANTHER" id="PTHR15228">
    <property type="entry name" value="SPERMATHECAL PHYSIOLOGY VARIANT"/>
    <property type="match status" value="1"/>
</dbReference>
<dbReference type="GO" id="GO:0060237">
    <property type="term" value="P:regulation of fungal-type cell wall organization"/>
    <property type="evidence" value="ECO:0007669"/>
    <property type="project" value="TreeGrafter"/>
</dbReference>